<evidence type="ECO:0000313" key="1">
    <source>
        <dbReference type="EMBL" id="QHU15135.1"/>
    </source>
</evidence>
<sequence>MSNFDDLPDELRRHIFSYLRDKARDCCAMCNIVCVWDTKIRDMYVVRNDGPKYVICRRCWIGY</sequence>
<accession>A0A6C0KAU6</accession>
<dbReference type="InterPro" id="IPR036047">
    <property type="entry name" value="F-box-like_dom_sf"/>
</dbReference>
<proteinExistence type="predicted"/>
<evidence type="ECO:0008006" key="2">
    <source>
        <dbReference type="Google" id="ProtNLM"/>
    </source>
</evidence>
<dbReference type="EMBL" id="MN740850">
    <property type="protein sequence ID" value="QHU15135.1"/>
    <property type="molecule type" value="Genomic_DNA"/>
</dbReference>
<protein>
    <recommendedName>
        <fullName evidence="2">F-box domain-containing protein</fullName>
    </recommendedName>
</protein>
<dbReference type="AlphaFoldDB" id="A0A6C0KAU6"/>
<dbReference type="SUPFAM" id="SSF81383">
    <property type="entry name" value="F-box domain"/>
    <property type="match status" value="1"/>
</dbReference>
<reference evidence="1" key="1">
    <citation type="journal article" date="2020" name="Nature">
        <title>Giant virus diversity and host interactions through global metagenomics.</title>
        <authorList>
            <person name="Schulz F."/>
            <person name="Roux S."/>
            <person name="Paez-Espino D."/>
            <person name="Jungbluth S."/>
            <person name="Walsh D.A."/>
            <person name="Denef V.J."/>
            <person name="McMahon K.D."/>
            <person name="Konstantinidis K.T."/>
            <person name="Eloe-Fadrosh E.A."/>
            <person name="Kyrpides N.C."/>
            <person name="Woyke T."/>
        </authorList>
    </citation>
    <scope>NUCLEOTIDE SEQUENCE</scope>
    <source>
        <strain evidence="1">GVMAG-S-1102244-55</strain>
    </source>
</reference>
<name>A0A6C0KAU6_9ZZZZ</name>
<organism evidence="1">
    <name type="scientific">viral metagenome</name>
    <dbReference type="NCBI Taxonomy" id="1070528"/>
    <lineage>
        <taxon>unclassified sequences</taxon>
        <taxon>metagenomes</taxon>
        <taxon>organismal metagenomes</taxon>
    </lineage>
</organism>